<evidence type="ECO:0000256" key="5">
    <source>
        <dbReference type="ARBA" id="ARBA00023136"/>
    </source>
</evidence>
<accession>A0ABX8BFZ1</accession>
<evidence type="ECO:0000259" key="7">
    <source>
        <dbReference type="Pfam" id="PF03600"/>
    </source>
</evidence>
<feature type="transmembrane region" description="Helical" evidence="6">
    <location>
        <begin position="97"/>
        <end position="119"/>
    </location>
</feature>
<feature type="transmembrane region" description="Helical" evidence="6">
    <location>
        <begin position="55"/>
        <end position="77"/>
    </location>
</feature>
<keyword evidence="3 6" id="KW-0812">Transmembrane</keyword>
<evidence type="ECO:0000313" key="9">
    <source>
        <dbReference type="Proteomes" id="UP000676079"/>
    </source>
</evidence>
<dbReference type="Pfam" id="PF03600">
    <property type="entry name" value="CitMHS"/>
    <property type="match status" value="1"/>
</dbReference>
<feature type="transmembrane region" description="Helical" evidence="6">
    <location>
        <begin position="405"/>
        <end position="427"/>
    </location>
</feature>
<feature type="transmembrane region" description="Helical" evidence="6">
    <location>
        <begin position="193"/>
        <end position="214"/>
    </location>
</feature>
<evidence type="ECO:0000256" key="1">
    <source>
        <dbReference type="ARBA" id="ARBA00004141"/>
    </source>
</evidence>
<feature type="transmembrane region" description="Helical" evidence="6">
    <location>
        <begin position="166"/>
        <end position="186"/>
    </location>
</feature>
<feature type="transmembrane region" description="Helical" evidence="6">
    <location>
        <begin position="28"/>
        <end position="48"/>
    </location>
</feature>
<comment type="subcellular location">
    <subcellularLocation>
        <location evidence="1">Membrane</location>
        <topology evidence="1">Multi-pass membrane protein</topology>
    </subcellularLocation>
</comment>
<sequence length="480" mass="48919">MTASPPERTADGAAATANTSRGARVVRVLNPVLSAVGLVACLVCGLLYEPPTLWGLLPILLFAALVVLGMNMLPASVVSTVGGLLILMPGPGAMADIAVASLGNQVTLIGVIIMFGAAVGEVMRRTRVADVIVGGIVGLVGGRGPLVTAFAVMVACLALVASLGTLAGALAIAAPLVIPVAARLGYTRSATAAMMFIGGCAGLALAPFAGSNVAIMTAADAGYLEYLLYGALPLTAVSLVVGLPVVRWMQRRTEGTGDEYGEADMVQGLDRPDRRARTATALFSVVLAGSVVWAVASGVGILFPLVALPVLGLLTGLVGGLGPVGTLRALGTGARSMIGMLVLFVLLAVLFVVLDSLQPFDVILELYGERLEGLGPFLFAIAIALLGWVGVPGATAAQVVLIDELFGGLASSIGIGVATWIIVLLFASKADTYGPFPNANMVGAMGMARSTNLKNVLITGWAVLIPVCAVYTLIMFIETR</sequence>
<evidence type="ECO:0000256" key="3">
    <source>
        <dbReference type="ARBA" id="ARBA00022692"/>
    </source>
</evidence>
<feature type="transmembrane region" description="Helical" evidence="6">
    <location>
        <begin position="336"/>
        <end position="354"/>
    </location>
</feature>
<keyword evidence="4 6" id="KW-1133">Transmembrane helix</keyword>
<dbReference type="EMBL" id="CP074133">
    <property type="protein sequence ID" value="QUX21155.1"/>
    <property type="molecule type" value="Genomic_DNA"/>
</dbReference>
<dbReference type="InterPro" id="IPR004680">
    <property type="entry name" value="Cit_transptr-like_dom"/>
</dbReference>
<organism evidence="8 9">
    <name type="scientific">Nocardiopsis changdeensis</name>
    <dbReference type="NCBI Taxonomy" id="2831969"/>
    <lineage>
        <taxon>Bacteria</taxon>
        <taxon>Bacillati</taxon>
        <taxon>Actinomycetota</taxon>
        <taxon>Actinomycetes</taxon>
        <taxon>Streptosporangiales</taxon>
        <taxon>Nocardiopsidaceae</taxon>
        <taxon>Nocardiopsis</taxon>
    </lineage>
</organism>
<keyword evidence="5 6" id="KW-0472">Membrane</keyword>
<evidence type="ECO:0000313" key="8">
    <source>
        <dbReference type="EMBL" id="QUX21155.1"/>
    </source>
</evidence>
<gene>
    <name evidence="8" type="ORF">KGD84_22285</name>
</gene>
<keyword evidence="9" id="KW-1185">Reference proteome</keyword>
<feature type="transmembrane region" description="Helical" evidence="6">
    <location>
        <begin position="226"/>
        <end position="246"/>
    </location>
</feature>
<evidence type="ECO:0000256" key="6">
    <source>
        <dbReference type="SAM" id="Phobius"/>
    </source>
</evidence>
<evidence type="ECO:0000256" key="4">
    <source>
        <dbReference type="ARBA" id="ARBA00022989"/>
    </source>
</evidence>
<dbReference type="Proteomes" id="UP000676079">
    <property type="component" value="Chromosome"/>
</dbReference>
<dbReference type="RefSeq" id="WP_220562369.1">
    <property type="nucleotide sequence ID" value="NZ_CP074133.1"/>
</dbReference>
<keyword evidence="2" id="KW-0813">Transport</keyword>
<name>A0ABX8BFZ1_9ACTN</name>
<feature type="transmembrane region" description="Helical" evidence="6">
    <location>
        <begin position="131"/>
        <end position="160"/>
    </location>
</feature>
<feature type="transmembrane region" description="Helical" evidence="6">
    <location>
        <begin position="456"/>
        <end position="477"/>
    </location>
</feature>
<proteinExistence type="predicted"/>
<feature type="domain" description="Citrate transporter-like" evidence="7">
    <location>
        <begin position="67"/>
        <end position="353"/>
    </location>
</feature>
<evidence type="ECO:0000256" key="2">
    <source>
        <dbReference type="ARBA" id="ARBA00022448"/>
    </source>
</evidence>
<feature type="transmembrane region" description="Helical" evidence="6">
    <location>
        <begin position="302"/>
        <end position="324"/>
    </location>
</feature>
<feature type="transmembrane region" description="Helical" evidence="6">
    <location>
        <begin position="279"/>
        <end position="296"/>
    </location>
</feature>
<protein>
    <recommendedName>
        <fullName evidence="7">Citrate transporter-like domain-containing protein</fullName>
    </recommendedName>
</protein>
<feature type="transmembrane region" description="Helical" evidence="6">
    <location>
        <begin position="374"/>
        <end position="393"/>
    </location>
</feature>
<reference evidence="8 9" key="1">
    <citation type="submission" date="2021-05" db="EMBL/GenBank/DDBJ databases">
        <title>Direct Submission.</title>
        <authorList>
            <person name="Li K."/>
            <person name="Gao J."/>
        </authorList>
    </citation>
    <scope>NUCLEOTIDE SEQUENCE [LARGE SCALE GENOMIC DNA]</scope>
    <source>
        <strain evidence="8 9">Mg02</strain>
    </source>
</reference>